<gene>
    <name evidence="2" type="ORF">ISN26_00190</name>
</gene>
<feature type="compositionally biased region" description="Basic and acidic residues" evidence="1">
    <location>
        <begin position="127"/>
        <end position="141"/>
    </location>
</feature>
<organism evidence="2 3">
    <name type="scientific">Candidatus Amphirhobacter heronislandensis</name>
    <dbReference type="NCBI Taxonomy" id="1732024"/>
    <lineage>
        <taxon>Bacteria</taxon>
        <taxon>Pseudomonadati</taxon>
        <taxon>Pseudomonadota</taxon>
        <taxon>Gammaproteobacteria</taxon>
        <taxon>Candidatus Tethybacterales</taxon>
        <taxon>Candidatus Tethybacteraceae</taxon>
        <taxon>Candidatus Amphirhobacter</taxon>
    </lineage>
</organism>
<evidence type="ECO:0000256" key="1">
    <source>
        <dbReference type="SAM" id="MobiDB-lite"/>
    </source>
</evidence>
<comment type="caution">
    <text evidence="2">The sequence shown here is derived from an EMBL/GenBank/DDBJ whole genome shotgun (WGS) entry which is preliminary data.</text>
</comment>
<keyword evidence="3" id="KW-1185">Reference proteome</keyword>
<dbReference type="Proteomes" id="UP000604381">
    <property type="component" value="Unassembled WGS sequence"/>
</dbReference>
<feature type="compositionally biased region" description="Low complexity" evidence="1">
    <location>
        <begin position="166"/>
        <end position="176"/>
    </location>
</feature>
<accession>A0A930XX72</accession>
<dbReference type="AlphaFoldDB" id="A0A930XX72"/>
<feature type="non-terminal residue" evidence="2">
    <location>
        <position position="176"/>
    </location>
</feature>
<protein>
    <submittedName>
        <fullName evidence="2">Uncharacterized protein</fullName>
    </submittedName>
</protein>
<feature type="compositionally biased region" description="Basic and acidic residues" evidence="1">
    <location>
        <begin position="52"/>
        <end position="70"/>
    </location>
</feature>
<sequence>MAVAEKVTYSLKEAADRLKVKQDEIEKALKEELSKHSTAIISQEDLEQLRTYFDERDNRKKGRMRVDTGPRGRGPRMQTSGSILIETRPDRSKRKKRAVAAAAAPAAAASAPAPAPTPPAAAAPQPSKEEAAKAAQRRHETASAALDKLRQRQQSAPPPPKEEEAPAPAAAAAPAA</sequence>
<proteinExistence type="predicted"/>
<feature type="region of interest" description="Disordered" evidence="1">
    <location>
        <begin position="52"/>
        <end position="176"/>
    </location>
</feature>
<feature type="compositionally biased region" description="Low complexity" evidence="1">
    <location>
        <begin position="100"/>
        <end position="112"/>
    </location>
</feature>
<evidence type="ECO:0000313" key="3">
    <source>
        <dbReference type="Proteomes" id="UP000604381"/>
    </source>
</evidence>
<name>A0A930XX72_9GAMM</name>
<reference evidence="2" key="1">
    <citation type="submission" date="2020-10" db="EMBL/GenBank/DDBJ databases">
        <title>An improved Amphimedon queenslandica hologenome assembly reveals how three proteobacterial symbionts can extend the metabolic phenotypic of their marine sponge host.</title>
        <authorList>
            <person name="Degnan B."/>
            <person name="Degnan S."/>
            <person name="Xiang X."/>
        </authorList>
    </citation>
    <scope>NUCLEOTIDE SEQUENCE</scope>
    <source>
        <strain evidence="2">AqS2</strain>
    </source>
</reference>
<dbReference type="EMBL" id="JADHEI010000009">
    <property type="protein sequence ID" value="MBF2734513.1"/>
    <property type="molecule type" value="Genomic_DNA"/>
</dbReference>
<evidence type="ECO:0000313" key="2">
    <source>
        <dbReference type="EMBL" id="MBF2734513.1"/>
    </source>
</evidence>